<dbReference type="InterPro" id="IPR043129">
    <property type="entry name" value="ATPase_NBD"/>
</dbReference>
<dbReference type="SUPFAM" id="SSF53067">
    <property type="entry name" value="Actin-like ATPase domain"/>
    <property type="match status" value="1"/>
</dbReference>
<keyword evidence="2" id="KW-1185">Reference proteome</keyword>
<dbReference type="InterPro" id="IPR049874">
    <property type="entry name" value="ROK_cs"/>
</dbReference>
<dbReference type="PANTHER" id="PTHR18964:SF169">
    <property type="entry name" value="N-ACETYLMANNOSAMINE KINASE"/>
    <property type="match status" value="1"/>
</dbReference>
<dbReference type="Pfam" id="PF00480">
    <property type="entry name" value="ROK"/>
    <property type="match status" value="1"/>
</dbReference>
<dbReference type="Gene3D" id="3.30.420.40">
    <property type="match status" value="2"/>
</dbReference>
<sequence length="350" mass="37730">MAYYIGVDVGGTTSTLSVGDDSRRVVHVSEQFPTTPDLGPQSSVAAIVAAAAQAMERVGGKMSDVERVGLATPGPATIDGMLLKTPNLKAELWDRFPIRAELEHALQKEHVGVTVRYIGDGQAAALGEYVIRSRQVSWDRVPTSKLEEEKLDSLFMAIVGTGLGGGAVMGGKAQQGSQGRAGHVGHILLPPFAFRHEHDRQLLKGNAYCTAESAISLSGLAHQLEYRLTLDEWKSHPLNSEEGTARDKAKKLRELAAGGDALACELFDDQARALGIAMLSVNYLGDYDRLVVGGGVCDLAPAVRERYQRLAEEEYHKHALDGFRNLDHLEFSVCGDEAPVVGALAWAMEE</sequence>
<dbReference type="OrthoDB" id="241306at2"/>
<dbReference type="AlphaFoldDB" id="A0A5C5ZQ86"/>
<name>A0A5C5ZQ86_9BACT</name>
<accession>A0A5C5ZQ86</accession>
<keyword evidence="1" id="KW-0808">Transferase</keyword>
<dbReference type="PANTHER" id="PTHR18964">
    <property type="entry name" value="ROK (REPRESSOR, ORF, KINASE) FAMILY"/>
    <property type="match status" value="1"/>
</dbReference>
<evidence type="ECO:0000313" key="2">
    <source>
        <dbReference type="Proteomes" id="UP000315440"/>
    </source>
</evidence>
<dbReference type="EC" id="2.7.1.59" evidence="1"/>
<dbReference type="PROSITE" id="PS01125">
    <property type="entry name" value="ROK"/>
    <property type="match status" value="1"/>
</dbReference>
<dbReference type="EMBL" id="SJPQ01000001">
    <property type="protein sequence ID" value="TWT89664.1"/>
    <property type="molecule type" value="Genomic_DNA"/>
</dbReference>
<comment type="caution">
    <text evidence="1">The sequence shown here is derived from an EMBL/GenBank/DDBJ whole genome shotgun (WGS) entry which is preliminary data.</text>
</comment>
<organism evidence="1 2">
    <name type="scientific">Pseudobythopirellula maris</name>
    <dbReference type="NCBI Taxonomy" id="2527991"/>
    <lineage>
        <taxon>Bacteria</taxon>
        <taxon>Pseudomonadati</taxon>
        <taxon>Planctomycetota</taxon>
        <taxon>Planctomycetia</taxon>
        <taxon>Pirellulales</taxon>
        <taxon>Lacipirellulaceae</taxon>
        <taxon>Pseudobythopirellula</taxon>
    </lineage>
</organism>
<keyword evidence="1" id="KW-0418">Kinase</keyword>
<evidence type="ECO:0000313" key="1">
    <source>
        <dbReference type="EMBL" id="TWT89664.1"/>
    </source>
</evidence>
<proteinExistence type="predicted"/>
<dbReference type="GO" id="GO:0045127">
    <property type="term" value="F:N-acetylglucosamine kinase activity"/>
    <property type="evidence" value="ECO:0007669"/>
    <property type="project" value="UniProtKB-EC"/>
</dbReference>
<dbReference type="RefSeq" id="WP_146395504.1">
    <property type="nucleotide sequence ID" value="NZ_SJPQ01000001.1"/>
</dbReference>
<reference evidence="1 2" key="1">
    <citation type="submission" date="2019-02" db="EMBL/GenBank/DDBJ databases">
        <title>Deep-cultivation of Planctomycetes and their phenomic and genomic characterization uncovers novel biology.</title>
        <authorList>
            <person name="Wiegand S."/>
            <person name="Jogler M."/>
            <person name="Boedeker C."/>
            <person name="Pinto D."/>
            <person name="Vollmers J."/>
            <person name="Rivas-Marin E."/>
            <person name="Kohn T."/>
            <person name="Peeters S.H."/>
            <person name="Heuer A."/>
            <person name="Rast P."/>
            <person name="Oberbeckmann S."/>
            <person name="Bunk B."/>
            <person name="Jeske O."/>
            <person name="Meyerdierks A."/>
            <person name="Storesund J.E."/>
            <person name="Kallscheuer N."/>
            <person name="Luecker S."/>
            <person name="Lage O.M."/>
            <person name="Pohl T."/>
            <person name="Merkel B.J."/>
            <person name="Hornburger P."/>
            <person name="Mueller R.-W."/>
            <person name="Bruemmer F."/>
            <person name="Labrenz M."/>
            <person name="Spormann A.M."/>
            <person name="Op Den Camp H."/>
            <person name="Overmann J."/>
            <person name="Amann R."/>
            <person name="Jetten M.S.M."/>
            <person name="Mascher T."/>
            <person name="Medema M.H."/>
            <person name="Devos D.P."/>
            <person name="Kaster A.-K."/>
            <person name="Ovreas L."/>
            <person name="Rohde M."/>
            <person name="Galperin M.Y."/>
            <person name="Jogler C."/>
        </authorList>
    </citation>
    <scope>NUCLEOTIDE SEQUENCE [LARGE SCALE GENOMIC DNA]</scope>
    <source>
        <strain evidence="1 2">Mal64</strain>
    </source>
</reference>
<protein>
    <submittedName>
        <fullName evidence="1">N-acetyl-D-glucosamine kinase</fullName>
        <ecNumber evidence="1">2.7.1.59</ecNumber>
    </submittedName>
</protein>
<dbReference type="Proteomes" id="UP000315440">
    <property type="component" value="Unassembled WGS sequence"/>
</dbReference>
<gene>
    <name evidence="1" type="primary">nagK</name>
    <name evidence="1" type="ORF">Mal64_00430</name>
</gene>
<dbReference type="InterPro" id="IPR000600">
    <property type="entry name" value="ROK"/>
</dbReference>